<sequence length="528" mass="60830">MVVMKRNEKFVHRLLEAGIDPDGYVEGRSIHVSSKPLCFSMNIYQGVRAIQIPDAILEAVLESRRRVYQTSDCIEYLETLILRAWQADATQCLAFLKKYYQKFNAAQTSENLFAVVYQEDQEDNNVLLATLLTKAIRSGALTKCDYFWHVCLNRIISTRCDSLVTTVIRHWQWVDPKFRSFFIRSFYDDGNYVLNLPIELPGSLYLLLKLAVELEDTILSHVLFDQHLFLFFEDITQDLDSNSTIDPLEIESRAASKTAVSSTPRKPYMMAAQLISEMEFYGVTSWRSILYRVFERGISDPDVGIAAMELVIDMWRLACPHKRLKGTFERILRDIILPEPPVNIEAFKCVLKVFIQQKWCMDWSKIYGSSEDFYGFEGDLLTIKTLTEAGLPHSKSLLLACISGNFAEENVLYLLQANPNLVHELTLSDLSRCFCCCHDDCCARIDGQSLEYNDSTREFVHEDFADVLKILFDYGLTLRVEWHDYLVSRDPKYLKIFALGYPCPLISMPFLFVHAKLFTSDVCSGYHE</sequence>
<name>A0A6A6GTJ7_VIRVR</name>
<protein>
    <submittedName>
        <fullName evidence="1">Uncharacterized protein</fullName>
    </submittedName>
</protein>
<dbReference type="Proteomes" id="UP000800092">
    <property type="component" value="Unassembled WGS sequence"/>
</dbReference>
<dbReference type="AlphaFoldDB" id="A0A6A6GTJ7"/>
<reference evidence="1" key="1">
    <citation type="journal article" date="2020" name="Stud. Mycol.">
        <title>101 Dothideomycetes genomes: a test case for predicting lifestyles and emergence of pathogens.</title>
        <authorList>
            <person name="Haridas S."/>
            <person name="Albert R."/>
            <person name="Binder M."/>
            <person name="Bloem J."/>
            <person name="Labutti K."/>
            <person name="Salamov A."/>
            <person name="Andreopoulos B."/>
            <person name="Baker S."/>
            <person name="Barry K."/>
            <person name="Bills G."/>
            <person name="Bluhm B."/>
            <person name="Cannon C."/>
            <person name="Castanera R."/>
            <person name="Culley D."/>
            <person name="Daum C."/>
            <person name="Ezra D."/>
            <person name="Gonzalez J."/>
            <person name="Henrissat B."/>
            <person name="Kuo A."/>
            <person name="Liang C."/>
            <person name="Lipzen A."/>
            <person name="Lutzoni F."/>
            <person name="Magnuson J."/>
            <person name="Mondo S."/>
            <person name="Nolan M."/>
            <person name="Ohm R."/>
            <person name="Pangilinan J."/>
            <person name="Park H.-J."/>
            <person name="Ramirez L."/>
            <person name="Alfaro M."/>
            <person name="Sun H."/>
            <person name="Tritt A."/>
            <person name="Yoshinaga Y."/>
            <person name="Zwiers L.-H."/>
            <person name="Turgeon B."/>
            <person name="Goodwin S."/>
            <person name="Spatafora J."/>
            <person name="Crous P."/>
            <person name="Grigoriev I."/>
        </authorList>
    </citation>
    <scope>NUCLEOTIDE SEQUENCE</scope>
    <source>
        <strain evidence="1">Tuck. ex Michener</strain>
    </source>
</reference>
<accession>A0A6A6GTJ7</accession>
<organism evidence="1 2">
    <name type="scientific">Viridothelium virens</name>
    <name type="common">Speckled blister lichen</name>
    <name type="synonym">Trypethelium virens</name>
    <dbReference type="NCBI Taxonomy" id="1048519"/>
    <lineage>
        <taxon>Eukaryota</taxon>
        <taxon>Fungi</taxon>
        <taxon>Dikarya</taxon>
        <taxon>Ascomycota</taxon>
        <taxon>Pezizomycotina</taxon>
        <taxon>Dothideomycetes</taxon>
        <taxon>Dothideomycetes incertae sedis</taxon>
        <taxon>Trypetheliales</taxon>
        <taxon>Trypetheliaceae</taxon>
        <taxon>Viridothelium</taxon>
    </lineage>
</organism>
<gene>
    <name evidence="1" type="ORF">EV356DRAFT_33460</name>
</gene>
<keyword evidence="2" id="KW-1185">Reference proteome</keyword>
<evidence type="ECO:0000313" key="1">
    <source>
        <dbReference type="EMBL" id="KAF2228949.1"/>
    </source>
</evidence>
<proteinExistence type="predicted"/>
<evidence type="ECO:0000313" key="2">
    <source>
        <dbReference type="Proteomes" id="UP000800092"/>
    </source>
</evidence>
<dbReference type="EMBL" id="ML991882">
    <property type="protein sequence ID" value="KAF2228949.1"/>
    <property type="molecule type" value="Genomic_DNA"/>
</dbReference>